<reference evidence="2 3" key="1">
    <citation type="journal article" date="2019" name="Int. J. Syst. Evol. Microbiol.">
        <title>The Global Catalogue of Microorganisms (GCM) 10K type strain sequencing project: providing services to taxonomists for standard genome sequencing and annotation.</title>
        <authorList>
            <consortium name="The Broad Institute Genomics Platform"/>
            <consortium name="The Broad Institute Genome Sequencing Center for Infectious Disease"/>
            <person name="Wu L."/>
            <person name="Ma J."/>
        </authorList>
    </citation>
    <scope>NUCLEOTIDE SEQUENCE [LARGE SCALE GENOMIC DNA]</scope>
    <source>
        <strain evidence="2 3">JCM 19585</strain>
    </source>
</reference>
<keyword evidence="3" id="KW-1185">Reference proteome</keyword>
<sequence>MASENDEPTVPVHCEACETTNRVALSDVAASVERHNERVHDGEEIATVDPDVADRLADLVAADLGLLEE</sequence>
<proteinExistence type="predicted"/>
<organism evidence="2 3">
    <name type="scientific">Halarchaeum grantii</name>
    <dbReference type="NCBI Taxonomy" id="1193105"/>
    <lineage>
        <taxon>Archaea</taxon>
        <taxon>Methanobacteriati</taxon>
        <taxon>Methanobacteriota</taxon>
        <taxon>Stenosarchaea group</taxon>
        <taxon>Halobacteria</taxon>
        <taxon>Halobacteriales</taxon>
        <taxon>Halobacteriaceae</taxon>
    </lineage>
</organism>
<dbReference type="GeneID" id="55825001"/>
<protein>
    <recommendedName>
        <fullName evidence="1">DUF8149 domain-containing protein</fullName>
    </recommendedName>
</protein>
<name>A0A830FE88_9EURY</name>
<dbReference type="InterPro" id="IPR058462">
    <property type="entry name" value="DUF8149"/>
</dbReference>
<dbReference type="AlphaFoldDB" id="A0A830FE88"/>
<dbReference type="OrthoDB" id="260707at2157"/>
<accession>A0A830FE88</accession>
<gene>
    <name evidence="2" type="ORF">GCM10009037_21990</name>
</gene>
<dbReference type="EMBL" id="BMPF01000003">
    <property type="protein sequence ID" value="GGL38030.1"/>
    <property type="molecule type" value="Genomic_DNA"/>
</dbReference>
<dbReference type="Pfam" id="PF26476">
    <property type="entry name" value="DUF8149"/>
    <property type="match status" value="1"/>
</dbReference>
<dbReference type="Proteomes" id="UP000628840">
    <property type="component" value="Unassembled WGS sequence"/>
</dbReference>
<dbReference type="RefSeq" id="WP_123077578.1">
    <property type="nucleotide sequence ID" value="NZ_BMPF01000003.1"/>
</dbReference>
<evidence type="ECO:0000313" key="3">
    <source>
        <dbReference type="Proteomes" id="UP000628840"/>
    </source>
</evidence>
<evidence type="ECO:0000313" key="2">
    <source>
        <dbReference type="EMBL" id="GGL38030.1"/>
    </source>
</evidence>
<evidence type="ECO:0000259" key="1">
    <source>
        <dbReference type="Pfam" id="PF26476"/>
    </source>
</evidence>
<feature type="domain" description="DUF8149" evidence="1">
    <location>
        <begin position="3"/>
        <end position="69"/>
    </location>
</feature>
<comment type="caution">
    <text evidence="2">The sequence shown here is derived from an EMBL/GenBank/DDBJ whole genome shotgun (WGS) entry which is preliminary data.</text>
</comment>